<comment type="subunit">
    <text evidence="8">Homodimers and heterodimers.</text>
</comment>
<evidence type="ECO:0000256" key="5">
    <source>
        <dbReference type="ARBA" id="ARBA00023163"/>
    </source>
</evidence>
<evidence type="ECO:0000313" key="11">
    <source>
        <dbReference type="Proteomes" id="UP001190926"/>
    </source>
</evidence>
<sequence>MELELGLGLALPNHSPMMIQGLDLNCNNSNGLATENHEGYSSQKRMLFLDQDRSVGIESTNLSLFLWGDVRRQPEEEGGGGRPLKWRKIHVDDDDDDCQEIEGWPPVNSSWKEPPRCRHGGSAAAAERLRKSMHVKVKMEGVAIGRKVDLRHYDSYQALTNTLIHMFAKYSKIDTNMEEYTLSYQDKEGDWMLVGDVQWEMFVESVQRVEIIKNDNKMGFRLLSRKS</sequence>
<keyword evidence="7 8" id="KW-0927">Auxin signaling pathway</keyword>
<accession>A0AAD4J358</accession>
<proteinExistence type="inferred from homology"/>
<dbReference type="InterPro" id="IPR053793">
    <property type="entry name" value="PB1-like"/>
</dbReference>
<name>A0AAD4J358_PERFH</name>
<gene>
    <name evidence="10" type="ORF">C2S53_017674</name>
</gene>
<evidence type="ECO:0000256" key="4">
    <source>
        <dbReference type="ARBA" id="ARBA00023015"/>
    </source>
</evidence>
<dbReference type="InterPro" id="IPR003311">
    <property type="entry name" value="AUX_IAA"/>
</dbReference>
<keyword evidence="6 8" id="KW-0539">Nucleus</keyword>
<keyword evidence="5 8" id="KW-0804">Transcription</keyword>
<evidence type="ECO:0000256" key="1">
    <source>
        <dbReference type="ARBA" id="ARBA00004123"/>
    </source>
</evidence>
<dbReference type="GO" id="GO:0005634">
    <property type="term" value="C:nucleus"/>
    <property type="evidence" value="ECO:0007669"/>
    <property type="project" value="UniProtKB-SubCell"/>
</dbReference>
<dbReference type="Pfam" id="PF02309">
    <property type="entry name" value="AUX_IAA"/>
    <property type="match status" value="1"/>
</dbReference>
<comment type="similarity">
    <text evidence="2 8">Belongs to the Aux/IAA family.</text>
</comment>
<evidence type="ECO:0000313" key="10">
    <source>
        <dbReference type="EMBL" id="KAH6826325.1"/>
    </source>
</evidence>
<evidence type="ECO:0000259" key="9">
    <source>
        <dbReference type="PROSITE" id="PS51745"/>
    </source>
</evidence>
<dbReference type="GO" id="GO:0006355">
    <property type="term" value="P:regulation of DNA-templated transcription"/>
    <property type="evidence" value="ECO:0007669"/>
    <property type="project" value="InterPro"/>
</dbReference>
<dbReference type="SUPFAM" id="SSF54277">
    <property type="entry name" value="CAD &amp; PB1 domains"/>
    <property type="match status" value="1"/>
</dbReference>
<evidence type="ECO:0000256" key="8">
    <source>
        <dbReference type="RuleBase" id="RU004549"/>
    </source>
</evidence>
<reference evidence="10 11" key="1">
    <citation type="journal article" date="2021" name="Nat. Commun.">
        <title>Incipient diploidization of the medicinal plant Perilla within 10,000 years.</title>
        <authorList>
            <person name="Zhang Y."/>
            <person name="Shen Q."/>
            <person name="Leng L."/>
            <person name="Zhang D."/>
            <person name="Chen S."/>
            <person name="Shi Y."/>
            <person name="Ning Z."/>
            <person name="Chen S."/>
        </authorList>
    </citation>
    <scope>NUCLEOTIDE SEQUENCE [LARGE SCALE GENOMIC DNA]</scope>
    <source>
        <strain evidence="11">cv. PC099</strain>
    </source>
</reference>
<evidence type="ECO:0000256" key="2">
    <source>
        <dbReference type="ARBA" id="ARBA00006728"/>
    </source>
</evidence>
<comment type="subcellular location">
    <subcellularLocation>
        <location evidence="1 8">Nucleus</location>
    </subcellularLocation>
</comment>
<keyword evidence="4 8" id="KW-0805">Transcription regulation</keyword>
<dbReference type="Gene3D" id="3.10.20.90">
    <property type="entry name" value="Phosphatidylinositol 3-kinase Catalytic Subunit, Chain A, domain 1"/>
    <property type="match status" value="1"/>
</dbReference>
<keyword evidence="11" id="KW-1185">Reference proteome</keyword>
<evidence type="ECO:0000256" key="6">
    <source>
        <dbReference type="ARBA" id="ARBA00023242"/>
    </source>
</evidence>
<dbReference type="InterPro" id="IPR033389">
    <property type="entry name" value="AUX/IAA_dom"/>
</dbReference>
<organism evidence="10 11">
    <name type="scientific">Perilla frutescens var. hirtella</name>
    <name type="common">Perilla citriodora</name>
    <name type="synonym">Perilla setoyensis</name>
    <dbReference type="NCBI Taxonomy" id="608512"/>
    <lineage>
        <taxon>Eukaryota</taxon>
        <taxon>Viridiplantae</taxon>
        <taxon>Streptophyta</taxon>
        <taxon>Embryophyta</taxon>
        <taxon>Tracheophyta</taxon>
        <taxon>Spermatophyta</taxon>
        <taxon>Magnoliopsida</taxon>
        <taxon>eudicotyledons</taxon>
        <taxon>Gunneridae</taxon>
        <taxon>Pentapetalae</taxon>
        <taxon>asterids</taxon>
        <taxon>lamiids</taxon>
        <taxon>Lamiales</taxon>
        <taxon>Lamiaceae</taxon>
        <taxon>Nepetoideae</taxon>
        <taxon>Elsholtzieae</taxon>
        <taxon>Perilla</taxon>
    </lineage>
</organism>
<dbReference type="PANTHER" id="PTHR31734:SF38">
    <property type="entry name" value="AUXIN-RESPONSIVE PROTEIN IAA29"/>
    <property type="match status" value="1"/>
</dbReference>
<feature type="domain" description="PB1" evidence="9">
    <location>
        <begin position="132"/>
        <end position="227"/>
    </location>
</feature>
<dbReference type="AlphaFoldDB" id="A0AAD4J358"/>
<dbReference type="Proteomes" id="UP001190926">
    <property type="component" value="Unassembled WGS sequence"/>
</dbReference>
<dbReference type="EMBL" id="SDAM02000167">
    <property type="protein sequence ID" value="KAH6826325.1"/>
    <property type="molecule type" value="Genomic_DNA"/>
</dbReference>
<dbReference type="GO" id="GO:0009734">
    <property type="term" value="P:auxin-activated signaling pathway"/>
    <property type="evidence" value="ECO:0007669"/>
    <property type="project" value="UniProtKB-UniRule"/>
</dbReference>
<comment type="function">
    <text evidence="8">Aux/IAA proteins are short-lived transcriptional factors that function as repressors of early auxin response genes at low auxin concentrations.</text>
</comment>
<comment type="caution">
    <text evidence="10">The sequence shown here is derived from an EMBL/GenBank/DDBJ whole genome shotgun (WGS) entry which is preliminary data.</text>
</comment>
<evidence type="ECO:0000256" key="3">
    <source>
        <dbReference type="ARBA" id="ARBA00022491"/>
    </source>
</evidence>
<dbReference type="PANTHER" id="PTHR31734">
    <property type="entry name" value="AUXIN-RESPONSIVE PROTEIN IAA17"/>
    <property type="match status" value="1"/>
</dbReference>
<dbReference type="PROSITE" id="PS51745">
    <property type="entry name" value="PB1"/>
    <property type="match status" value="1"/>
</dbReference>
<protein>
    <recommendedName>
        <fullName evidence="8">Auxin-responsive protein</fullName>
    </recommendedName>
</protein>
<keyword evidence="3 8" id="KW-0678">Repressor</keyword>
<evidence type="ECO:0000256" key="7">
    <source>
        <dbReference type="ARBA" id="ARBA00023294"/>
    </source>
</evidence>